<comment type="similarity">
    <text evidence="5">Belongs to the FNT transporter (TC 1.A.16) family.</text>
</comment>
<protein>
    <recommendedName>
        <fullName evidence="10">Formate/nitrite transporter</fullName>
    </recommendedName>
</protein>
<feature type="compositionally biased region" description="Basic and acidic residues" evidence="6">
    <location>
        <begin position="597"/>
        <end position="607"/>
    </location>
</feature>
<feature type="compositionally biased region" description="Low complexity" evidence="6">
    <location>
        <begin position="312"/>
        <end position="321"/>
    </location>
</feature>
<feature type="compositionally biased region" description="Polar residues" evidence="6">
    <location>
        <begin position="610"/>
        <end position="619"/>
    </location>
</feature>
<feature type="transmembrane region" description="Helical" evidence="7">
    <location>
        <begin position="233"/>
        <end position="260"/>
    </location>
</feature>
<feature type="region of interest" description="Disordered" evidence="6">
    <location>
        <begin position="561"/>
        <end position="687"/>
    </location>
</feature>
<dbReference type="GO" id="GO:0015707">
    <property type="term" value="P:nitrite transport"/>
    <property type="evidence" value="ECO:0007669"/>
    <property type="project" value="TreeGrafter"/>
</dbReference>
<feature type="compositionally biased region" description="Basic and acidic residues" evidence="6">
    <location>
        <begin position="481"/>
        <end position="490"/>
    </location>
</feature>
<dbReference type="GO" id="GO:0005886">
    <property type="term" value="C:plasma membrane"/>
    <property type="evidence" value="ECO:0007669"/>
    <property type="project" value="TreeGrafter"/>
</dbReference>
<dbReference type="EMBL" id="JAEUBG010005133">
    <property type="protein sequence ID" value="KAH3678182.1"/>
    <property type="molecule type" value="Genomic_DNA"/>
</dbReference>
<feature type="transmembrane region" description="Helical" evidence="7">
    <location>
        <begin position="193"/>
        <end position="213"/>
    </location>
</feature>
<accession>A0A9P8PTP5</accession>
<feature type="region of interest" description="Disordered" evidence="6">
    <location>
        <begin position="399"/>
        <end position="465"/>
    </location>
</feature>
<feature type="transmembrane region" description="Helical" evidence="7">
    <location>
        <begin position="166"/>
        <end position="186"/>
    </location>
</feature>
<keyword evidence="9" id="KW-1185">Reference proteome</keyword>
<feature type="compositionally biased region" description="Basic and acidic residues" evidence="6">
    <location>
        <begin position="420"/>
        <end position="429"/>
    </location>
</feature>
<evidence type="ECO:0000256" key="2">
    <source>
        <dbReference type="ARBA" id="ARBA00022692"/>
    </source>
</evidence>
<gene>
    <name evidence="8" type="ORF">WICPIJ_008917</name>
</gene>
<dbReference type="InterPro" id="IPR023271">
    <property type="entry name" value="Aquaporin-like"/>
</dbReference>
<reference evidence="8" key="2">
    <citation type="submission" date="2021-01" db="EMBL/GenBank/DDBJ databases">
        <authorList>
            <person name="Schikora-Tamarit M.A."/>
        </authorList>
    </citation>
    <scope>NUCLEOTIDE SEQUENCE</scope>
    <source>
        <strain evidence="8">CBS2887</strain>
    </source>
</reference>
<evidence type="ECO:0000256" key="1">
    <source>
        <dbReference type="ARBA" id="ARBA00004141"/>
    </source>
</evidence>
<dbReference type="InterPro" id="IPR000292">
    <property type="entry name" value="For/NO2_transpt"/>
</dbReference>
<keyword evidence="2 7" id="KW-0812">Transmembrane</keyword>
<feature type="transmembrane region" description="Helical" evidence="7">
    <location>
        <begin position="32"/>
        <end position="53"/>
    </location>
</feature>
<dbReference type="PANTHER" id="PTHR30520:SF6">
    <property type="entry name" value="FORMATE_NITRATE FAMILY TRANSPORTER (EUROFUNG)"/>
    <property type="match status" value="1"/>
</dbReference>
<feature type="transmembrane region" description="Helical" evidence="7">
    <location>
        <begin position="73"/>
        <end position="91"/>
    </location>
</feature>
<comment type="subcellular location">
    <subcellularLocation>
        <location evidence="1">Membrane</location>
        <topology evidence="1">Multi-pass membrane protein</topology>
    </subcellularLocation>
</comment>
<evidence type="ECO:0000256" key="6">
    <source>
        <dbReference type="SAM" id="MobiDB-lite"/>
    </source>
</evidence>
<reference evidence="8" key="1">
    <citation type="journal article" date="2021" name="Open Biol.">
        <title>Shared evolutionary footprints suggest mitochondrial oxidative damage underlies multiple complex I losses in fungi.</title>
        <authorList>
            <person name="Schikora-Tamarit M.A."/>
            <person name="Marcet-Houben M."/>
            <person name="Nosek J."/>
            <person name="Gabaldon T."/>
        </authorList>
    </citation>
    <scope>NUCLEOTIDE SEQUENCE</scope>
    <source>
        <strain evidence="8">CBS2887</strain>
    </source>
</reference>
<organism evidence="8 9">
    <name type="scientific">Wickerhamomyces pijperi</name>
    <name type="common">Yeast</name>
    <name type="synonym">Pichia pijperi</name>
    <dbReference type="NCBI Taxonomy" id="599730"/>
    <lineage>
        <taxon>Eukaryota</taxon>
        <taxon>Fungi</taxon>
        <taxon>Dikarya</taxon>
        <taxon>Ascomycota</taxon>
        <taxon>Saccharomycotina</taxon>
        <taxon>Saccharomycetes</taxon>
        <taxon>Phaffomycetales</taxon>
        <taxon>Wickerhamomycetaceae</taxon>
        <taxon>Wickerhamomyces</taxon>
    </lineage>
</organism>
<dbReference type="Pfam" id="PF01226">
    <property type="entry name" value="Form_Nir_trans"/>
    <property type="match status" value="1"/>
</dbReference>
<comment type="caution">
    <text evidence="8">The sequence shown here is derived from an EMBL/GenBank/DDBJ whole genome shotgun (WGS) entry which is preliminary data.</text>
</comment>
<dbReference type="PROSITE" id="PS01005">
    <property type="entry name" value="FORMATE_NITRITE_TP_1"/>
    <property type="match status" value="1"/>
</dbReference>
<feature type="compositionally biased region" description="Polar residues" evidence="6">
    <location>
        <begin position="561"/>
        <end position="583"/>
    </location>
</feature>
<feature type="transmembrane region" description="Helical" evidence="7">
    <location>
        <begin position="103"/>
        <end position="122"/>
    </location>
</feature>
<dbReference type="AlphaFoldDB" id="A0A9P8PTP5"/>
<dbReference type="InterPro" id="IPR024002">
    <property type="entry name" value="For/NO2_transpt_CS"/>
</dbReference>
<dbReference type="OrthoDB" id="4829at2759"/>
<dbReference type="Proteomes" id="UP000774326">
    <property type="component" value="Unassembled WGS sequence"/>
</dbReference>
<evidence type="ECO:0000313" key="9">
    <source>
        <dbReference type="Proteomes" id="UP000774326"/>
    </source>
</evidence>
<feature type="compositionally biased region" description="Basic residues" evidence="6">
    <location>
        <begin position="586"/>
        <end position="596"/>
    </location>
</feature>
<feature type="compositionally biased region" description="Polar residues" evidence="6">
    <location>
        <begin position="338"/>
        <end position="354"/>
    </location>
</feature>
<dbReference type="Gene3D" id="1.20.1080.10">
    <property type="entry name" value="Glycerol uptake facilitator protein"/>
    <property type="match status" value="1"/>
</dbReference>
<evidence type="ECO:0008006" key="10">
    <source>
        <dbReference type="Google" id="ProtNLM"/>
    </source>
</evidence>
<evidence type="ECO:0000313" key="8">
    <source>
        <dbReference type="EMBL" id="KAH3678182.1"/>
    </source>
</evidence>
<feature type="compositionally biased region" description="Low complexity" evidence="6">
    <location>
        <begin position="450"/>
        <end position="460"/>
    </location>
</feature>
<dbReference type="GO" id="GO:0015513">
    <property type="term" value="F:high-affinity secondary active nitrite transmembrane transporter activity"/>
    <property type="evidence" value="ECO:0007669"/>
    <property type="project" value="TreeGrafter"/>
</dbReference>
<evidence type="ECO:0000256" key="3">
    <source>
        <dbReference type="ARBA" id="ARBA00022989"/>
    </source>
</evidence>
<feature type="region of interest" description="Disordered" evidence="6">
    <location>
        <begin position="475"/>
        <end position="494"/>
    </location>
</feature>
<evidence type="ECO:0000256" key="7">
    <source>
        <dbReference type="SAM" id="Phobius"/>
    </source>
</evidence>
<keyword evidence="4 7" id="KW-0472">Membrane</keyword>
<evidence type="ECO:0000256" key="5">
    <source>
        <dbReference type="ARBA" id="ARBA00049660"/>
    </source>
</evidence>
<sequence>MQEDTYYITPNEAALACVATSMKKARLKLDTLIINSIVGGVLFSAGGMLALFVQAEGPGLMETNPLAVKFLQGVVFPIGLFYVIILGAELFNSNVMYHTVGVCRGAVSIFDMIISLSVSWLFNLGANLLVCYVVCKVGATTTSEEYVNASIAIAVEKCNFSFAQTMIKGIAGNFCVCLAIYLQLLAKPIHVKFLMTALPIFTFVCCGFTNVIADMYLIPMGLFNGAPVTVGRYIWRTLISGTLGNFLGGVIFAVVIPFYLHLVTVERDRKLLNLPQFEVRDEQPDLEMDSRVVRVPTARIDAEINSSDEDTNSSSTYNDDNSSSEKMEPVSYMPRANSPVSRVKTNSSVLSRTMRSPPGVFPVLGMGKPLARERTIANANDIGADDDQEIADNESVASGFQSRYAEEEQEFKSQGGYNVRENKLGESLKRVLSRKPAQSEQQPDLESGLHSSSSQPQPHSRNQTPYNVLHKTQTTTVADPSHSHTPEHFAQRRLSSGTKLFKTLTTNLHKKQPTNANEIYDQLSKFNITTRAVNASDQIAGLANHQENGHILRRPDLRTLRGNSFNSALDSRRTSFSTDGISNSRRGSKSASRRGSSRRDEADKTEVTRVLSQIDSAQNSEEDQQHNNIDGLVVLDDNVEDEEDEEDDFEEDSYRPQDMADNDDLPSIISSISALSEDNPADSGHNS</sequence>
<feature type="region of interest" description="Disordered" evidence="6">
    <location>
        <begin position="299"/>
        <end position="354"/>
    </location>
</feature>
<name>A0A9P8PTP5_WICPI</name>
<feature type="compositionally biased region" description="Acidic residues" evidence="6">
    <location>
        <begin position="637"/>
        <end position="651"/>
    </location>
</feature>
<keyword evidence="3 7" id="KW-1133">Transmembrane helix</keyword>
<proteinExistence type="inferred from homology"/>
<dbReference type="PANTHER" id="PTHR30520">
    <property type="entry name" value="FORMATE TRANSPORTER-RELATED"/>
    <property type="match status" value="1"/>
</dbReference>
<evidence type="ECO:0000256" key="4">
    <source>
        <dbReference type="ARBA" id="ARBA00023136"/>
    </source>
</evidence>